<evidence type="ECO:0000259" key="5">
    <source>
        <dbReference type="PROSITE" id="PS50977"/>
    </source>
</evidence>
<dbReference type="PANTHER" id="PTHR30055:SF238">
    <property type="entry name" value="MYCOFACTOCIN BIOSYNTHESIS TRANSCRIPTIONAL REGULATOR MFTR-RELATED"/>
    <property type="match status" value="1"/>
</dbReference>
<keyword evidence="1" id="KW-0805">Transcription regulation</keyword>
<evidence type="ECO:0000256" key="2">
    <source>
        <dbReference type="ARBA" id="ARBA00023125"/>
    </source>
</evidence>
<dbReference type="PROSITE" id="PS50977">
    <property type="entry name" value="HTH_TETR_2"/>
    <property type="match status" value="1"/>
</dbReference>
<evidence type="ECO:0000256" key="4">
    <source>
        <dbReference type="PROSITE-ProRule" id="PRU00335"/>
    </source>
</evidence>
<dbReference type="EMBL" id="RZGZ01000001">
    <property type="protein sequence ID" value="RUR03025.1"/>
    <property type="molecule type" value="Genomic_DNA"/>
</dbReference>
<reference evidence="6 7" key="1">
    <citation type="submission" date="2018-12" db="EMBL/GenBank/DDBJ databases">
        <authorList>
            <person name="Li F."/>
        </authorList>
    </citation>
    <scope>NUCLEOTIDE SEQUENCE [LARGE SCALE GENOMIC DNA]</scope>
    <source>
        <strain evidence="6 7">EGI 6500705</strain>
    </source>
</reference>
<dbReference type="InterPro" id="IPR009057">
    <property type="entry name" value="Homeodomain-like_sf"/>
</dbReference>
<dbReference type="Gene3D" id="1.10.357.10">
    <property type="entry name" value="Tetracycline Repressor, domain 2"/>
    <property type="match status" value="1"/>
</dbReference>
<feature type="domain" description="HTH tetR-type" evidence="5">
    <location>
        <begin position="33"/>
        <end position="93"/>
    </location>
</feature>
<organism evidence="6 7">
    <name type="scientific">Labedella endophytica</name>
    <dbReference type="NCBI Taxonomy" id="1523160"/>
    <lineage>
        <taxon>Bacteria</taxon>
        <taxon>Bacillati</taxon>
        <taxon>Actinomycetota</taxon>
        <taxon>Actinomycetes</taxon>
        <taxon>Micrococcales</taxon>
        <taxon>Microbacteriaceae</taxon>
        <taxon>Labedella</taxon>
    </lineage>
</organism>
<evidence type="ECO:0000313" key="6">
    <source>
        <dbReference type="EMBL" id="RUR03025.1"/>
    </source>
</evidence>
<accession>A0A3S0VI50</accession>
<dbReference type="InterPro" id="IPR001647">
    <property type="entry name" value="HTH_TetR"/>
</dbReference>
<dbReference type="Gene3D" id="1.10.10.60">
    <property type="entry name" value="Homeodomain-like"/>
    <property type="match status" value="1"/>
</dbReference>
<dbReference type="Pfam" id="PF17754">
    <property type="entry name" value="TetR_C_14"/>
    <property type="match status" value="1"/>
</dbReference>
<dbReference type="GO" id="GO:0003700">
    <property type="term" value="F:DNA-binding transcription factor activity"/>
    <property type="evidence" value="ECO:0007669"/>
    <property type="project" value="TreeGrafter"/>
</dbReference>
<dbReference type="PRINTS" id="PR00455">
    <property type="entry name" value="HTHTETR"/>
</dbReference>
<feature type="DNA-binding region" description="H-T-H motif" evidence="4">
    <location>
        <begin position="56"/>
        <end position="75"/>
    </location>
</feature>
<evidence type="ECO:0000256" key="1">
    <source>
        <dbReference type="ARBA" id="ARBA00023015"/>
    </source>
</evidence>
<dbReference type="InterPro" id="IPR050109">
    <property type="entry name" value="HTH-type_TetR-like_transc_reg"/>
</dbReference>
<comment type="caution">
    <text evidence="6">The sequence shown here is derived from an EMBL/GenBank/DDBJ whole genome shotgun (WGS) entry which is preliminary data.</text>
</comment>
<protein>
    <submittedName>
        <fullName evidence="6">TetR family transcriptional regulator</fullName>
    </submittedName>
</protein>
<dbReference type="RefSeq" id="WP_127046012.1">
    <property type="nucleotide sequence ID" value="NZ_RZGZ01000001.1"/>
</dbReference>
<name>A0A3S0VI50_9MICO</name>
<proteinExistence type="predicted"/>
<dbReference type="PANTHER" id="PTHR30055">
    <property type="entry name" value="HTH-TYPE TRANSCRIPTIONAL REGULATOR RUTR"/>
    <property type="match status" value="1"/>
</dbReference>
<dbReference type="AlphaFoldDB" id="A0A3S0VI50"/>
<keyword evidence="7" id="KW-1185">Reference proteome</keyword>
<dbReference type="Pfam" id="PF00440">
    <property type="entry name" value="TetR_N"/>
    <property type="match status" value="1"/>
</dbReference>
<dbReference type="GO" id="GO:0000976">
    <property type="term" value="F:transcription cis-regulatory region binding"/>
    <property type="evidence" value="ECO:0007669"/>
    <property type="project" value="TreeGrafter"/>
</dbReference>
<dbReference type="SUPFAM" id="SSF46689">
    <property type="entry name" value="Homeodomain-like"/>
    <property type="match status" value="1"/>
</dbReference>
<dbReference type="InterPro" id="IPR041347">
    <property type="entry name" value="MftR_C"/>
</dbReference>
<dbReference type="Proteomes" id="UP000274909">
    <property type="component" value="Unassembled WGS sequence"/>
</dbReference>
<evidence type="ECO:0000256" key="3">
    <source>
        <dbReference type="ARBA" id="ARBA00023163"/>
    </source>
</evidence>
<keyword evidence="2 4" id="KW-0238">DNA-binding</keyword>
<sequence length="224" mass="25099">MPDVSLGVKFASWGYDGCVTETSPVPIRERTRRLAQTELTSVAQDLFVTQGYDGTTVDQIAAAAGMSKRTFFRYFPSKDDLVIGKYDLFADRMAEALDERPAHEPVWESLRRVFDITLDYVQDDHQRARNEAMDEIVRSTPQLYARYLEKMQRVQELLTGRVAARLTGRDDDPSDPRPAAIVGAAFACMQAARQAWFASDRSEAFGSYLDTAMSTLQVGRAHGS</sequence>
<keyword evidence="3" id="KW-0804">Transcription</keyword>
<evidence type="ECO:0000313" key="7">
    <source>
        <dbReference type="Proteomes" id="UP000274909"/>
    </source>
</evidence>
<gene>
    <name evidence="6" type="ORF">ELQ94_00180</name>
</gene>
<dbReference type="OrthoDB" id="956698at2"/>